<feature type="transmembrane region" description="Helical" evidence="1">
    <location>
        <begin position="38"/>
        <end position="57"/>
    </location>
</feature>
<reference evidence="4" key="1">
    <citation type="submission" date="2016-10" db="EMBL/GenBank/DDBJ databases">
        <authorList>
            <person name="Varghese N."/>
            <person name="Submissions S."/>
        </authorList>
    </citation>
    <scope>NUCLEOTIDE SEQUENCE [LARGE SCALE GENOMIC DNA]</scope>
    <source>
        <strain evidence="4">DSM 11706</strain>
    </source>
</reference>
<evidence type="ECO:0000313" key="3">
    <source>
        <dbReference type="EMBL" id="SFQ39221.1"/>
    </source>
</evidence>
<dbReference type="SUPFAM" id="SSF56300">
    <property type="entry name" value="Metallo-dependent phosphatases"/>
    <property type="match status" value="1"/>
</dbReference>
<dbReference type="InterPro" id="IPR029052">
    <property type="entry name" value="Metallo-depent_PP-like"/>
</dbReference>
<feature type="domain" description="Calcineurin-like phosphoesterase" evidence="2">
    <location>
        <begin position="139"/>
        <end position="300"/>
    </location>
</feature>
<dbReference type="EMBL" id="FOXU01000002">
    <property type="protein sequence ID" value="SFQ39221.1"/>
    <property type="molecule type" value="Genomic_DNA"/>
</dbReference>
<dbReference type="Pfam" id="PF00149">
    <property type="entry name" value="Metallophos"/>
    <property type="match status" value="1"/>
</dbReference>
<keyword evidence="4" id="KW-1185">Reference proteome</keyword>
<keyword evidence="1" id="KW-0472">Membrane</keyword>
<feature type="transmembrane region" description="Helical" evidence="1">
    <location>
        <begin position="69"/>
        <end position="91"/>
    </location>
</feature>
<dbReference type="OrthoDB" id="9780884at2"/>
<dbReference type="AlphaFoldDB" id="A0A1I5Y4R5"/>
<evidence type="ECO:0000256" key="1">
    <source>
        <dbReference type="SAM" id="Phobius"/>
    </source>
</evidence>
<keyword evidence="1" id="KW-0812">Transmembrane</keyword>
<organism evidence="3 4">
    <name type="scientific">Psychrobacillus psychrotolerans</name>
    <dbReference type="NCBI Taxonomy" id="126156"/>
    <lineage>
        <taxon>Bacteria</taxon>
        <taxon>Bacillati</taxon>
        <taxon>Bacillota</taxon>
        <taxon>Bacilli</taxon>
        <taxon>Bacillales</taxon>
        <taxon>Bacillaceae</taxon>
        <taxon>Psychrobacillus</taxon>
    </lineage>
</organism>
<dbReference type="Proteomes" id="UP000198734">
    <property type="component" value="Unassembled WGS sequence"/>
</dbReference>
<sequence>MKRIAGAAVVILLYSAIVFYFGWGVAKWLDLYLPINTWLFSFVWGILAFGFFIGRISHKLRLFSIIGSYWFIVMQYGIILFPIATILLWIFPTHLNLIGWLVCGIFLFVLIFGTYNAYTPVVRELSIVMPKKGSKPDSIKVVVASDFHLGLLSNKAHLTRFVKKANAQKPDLVLLAGDLVDDDPIWFVEKGMSEVMKQLQSTYGIYGVLGNHEYYGKKIPLLIEEMEASNVHMLLDETILVADSFYLTGREDITNKNRKQLSELAPEEKDLPWFVMDHTPSNLLIPENEKVDFHVSGHTHLGQMWPNHLFTRRIFELDYGYRQKGSLHAIVSSGFGFWGPPIRLGSQSELWSINIKLEDVEV</sequence>
<dbReference type="GO" id="GO:0016787">
    <property type="term" value="F:hydrolase activity"/>
    <property type="evidence" value="ECO:0007669"/>
    <property type="project" value="InterPro"/>
</dbReference>
<dbReference type="RefSeq" id="WP_093536509.1">
    <property type="nucleotide sequence ID" value="NZ_FOXU01000002.1"/>
</dbReference>
<dbReference type="STRING" id="126156.SAMN05421670_1905"/>
<dbReference type="PANTHER" id="PTHR31302:SF0">
    <property type="entry name" value="TRANSMEMBRANE PROTEIN WITH METALLOPHOSPHOESTERASE DOMAIN"/>
    <property type="match status" value="1"/>
</dbReference>
<name>A0A1I5Y4R5_9BACI</name>
<evidence type="ECO:0000313" key="4">
    <source>
        <dbReference type="Proteomes" id="UP000198734"/>
    </source>
</evidence>
<feature type="transmembrane region" description="Helical" evidence="1">
    <location>
        <begin position="7"/>
        <end position="26"/>
    </location>
</feature>
<keyword evidence="1" id="KW-1133">Transmembrane helix</keyword>
<feature type="transmembrane region" description="Helical" evidence="1">
    <location>
        <begin position="97"/>
        <end position="118"/>
    </location>
</feature>
<accession>A0A1I5Y4R5</accession>
<gene>
    <name evidence="3" type="ORF">SAMN05421670_1905</name>
</gene>
<proteinExistence type="predicted"/>
<evidence type="ECO:0000259" key="2">
    <source>
        <dbReference type="Pfam" id="PF00149"/>
    </source>
</evidence>
<dbReference type="InterPro" id="IPR004843">
    <property type="entry name" value="Calcineurin-like_PHP"/>
</dbReference>
<dbReference type="Gene3D" id="3.60.21.10">
    <property type="match status" value="1"/>
</dbReference>
<dbReference type="PANTHER" id="PTHR31302">
    <property type="entry name" value="TRANSMEMBRANE PROTEIN WITH METALLOPHOSPHOESTERASE DOMAIN-RELATED"/>
    <property type="match status" value="1"/>
</dbReference>
<protein>
    <recommendedName>
        <fullName evidence="2">Calcineurin-like phosphoesterase domain-containing protein</fullName>
    </recommendedName>
</protein>
<dbReference type="InterPro" id="IPR051158">
    <property type="entry name" value="Metallophosphoesterase_sf"/>
</dbReference>